<name>A0AAN6PHN4_9PEZI</name>
<proteinExistence type="predicted"/>
<organism evidence="2 3">
    <name type="scientific">Parachaetomium inaequale</name>
    <dbReference type="NCBI Taxonomy" id="2588326"/>
    <lineage>
        <taxon>Eukaryota</taxon>
        <taxon>Fungi</taxon>
        <taxon>Dikarya</taxon>
        <taxon>Ascomycota</taxon>
        <taxon>Pezizomycotina</taxon>
        <taxon>Sordariomycetes</taxon>
        <taxon>Sordariomycetidae</taxon>
        <taxon>Sordariales</taxon>
        <taxon>Chaetomiaceae</taxon>
        <taxon>Parachaetomium</taxon>
    </lineage>
</organism>
<evidence type="ECO:0000313" key="2">
    <source>
        <dbReference type="EMBL" id="KAK4040827.1"/>
    </source>
</evidence>
<dbReference type="AlphaFoldDB" id="A0AAN6PHN4"/>
<gene>
    <name evidence="2" type="ORF">C8A01DRAFT_35199</name>
</gene>
<feature type="compositionally biased region" description="Low complexity" evidence="1">
    <location>
        <begin position="55"/>
        <end position="67"/>
    </location>
</feature>
<feature type="region of interest" description="Disordered" evidence="1">
    <location>
        <begin position="29"/>
        <end position="106"/>
    </location>
</feature>
<dbReference type="Proteomes" id="UP001303115">
    <property type="component" value="Unassembled WGS sequence"/>
</dbReference>
<keyword evidence="3" id="KW-1185">Reference proteome</keyword>
<accession>A0AAN6PHN4</accession>
<comment type="caution">
    <text evidence="2">The sequence shown here is derived from an EMBL/GenBank/DDBJ whole genome shotgun (WGS) entry which is preliminary data.</text>
</comment>
<evidence type="ECO:0000256" key="1">
    <source>
        <dbReference type="SAM" id="MobiDB-lite"/>
    </source>
</evidence>
<dbReference type="EMBL" id="MU854369">
    <property type="protein sequence ID" value="KAK4040827.1"/>
    <property type="molecule type" value="Genomic_DNA"/>
</dbReference>
<reference evidence="3" key="1">
    <citation type="journal article" date="2023" name="Mol. Phylogenet. Evol.">
        <title>Genome-scale phylogeny and comparative genomics of the fungal order Sordariales.</title>
        <authorList>
            <person name="Hensen N."/>
            <person name="Bonometti L."/>
            <person name="Westerberg I."/>
            <person name="Brannstrom I.O."/>
            <person name="Guillou S."/>
            <person name="Cros-Aarteil S."/>
            <person name="Calhoun S."/>
            <person name="Haridas S."/>
            <person name="Kuo A."/>
            <person name="Mondo S."/>
            <person name="Pangilinan J."/>
            <person name="Riley R."/>
            <person name="LaButti K."/>
            <person name="Andreopoulos B."/>
            <person name="Lipzen A."/>
            <person name="Chen C."/>
            <person name="Yan M."/>
            <person name="Daum C."/>
            <person name="Ng V."/>
            <person name="Clum A."/>
            <person name="Steindorff A."/>
            <person name="Ohm R.A."/>
            <person name="Martin F."/>
            <person name="Silar P."/>
            <person name="Natvig D.O."/>
            <person name="Lalanne C."/>
            <person name="Gautier V."/>
            <person name="Ament-Velasquez S.L."/>
            <person name="Kruys A."/>
            <person name="Hutchinson M.I."/>
            <person name="Powell A.J."/>
            <person name="Barry K."/>
            <person name="Miller A.N."/>
            <person name="Grigoriev I.V."/>
            <person name="Debuchy R."/>
            <person name="Gladieux P."/>
            <person name="Hiltunen Thoren M."/>
            <person name="Johannesson H."/>
        </authorList>
    </citation>
    <scope>NUCLEOTIDE SEQUENCE [LARGE SCALE GENOMIC DNA]</scope>
    <source>
        <strain evidence="3">CBS 284.82</strain>
    </source>
</reference>
<protein>
    <submittedName>
        <fullName evidence="2">Uncharacterized protein</fullName>
    </submittedName>
</protein>
<sequence length="106" mass="10616">MKLKSAAHLKTFPQTLDGLNKFTKTVERHRDDNTYLKSLFTDPRTHKTPKPVAPPKVTSGGAQPQSQGGAGGAGKAGPGKAGPGKAGGALKAGAGGARVAMQVGGA</sequence>
<evidence type="ECO:0000313" key="3">
    <source>
        <dbReference type="Proteomes" id="UP001303115"/>
    </source>
</evidence>
<feature type="compositionally biased region" description="Gly residues" evidence="1">
    <location>
        <begin position="68"/>
        <end position="87"/>
    </location>
</feature>